<feature type="transmembrane region" description="Helical" evidence="8">
    <location>
        <begin position="284"/>
        <end position="305"/>
    </location>
</feature>
<dbReference type="PANTHER" id="PTHR36838">
    <property type="entry name" value="AUXIN EFFLUX CARRIER FAMILY PROTEIN"/>
    <property type="match status" value="1"/>
</dbReference>
<accession>A0A437QEG7</accession>
<dbReference type="AlphaFoldDB" id="A0A437QEG7"/>
<feature type="transmembrane region" description="Helical" evidence="8">
    <location>
        <begin position="225"/>
        <end position="246"/>
    </location>
</feature>
<feature type="transmembrane region" description="Helical" evidence="8">
    <location>
        <begin position="128"/>
        <end position="152"/>
    </location>
</feature>
<evidence type="ECO:0000313" key="10">
    <source>
        <dbReference type="Proteomes" id="UP000282818"/>
    </source>
</evidence>
<dbReference type="GO" id="GO:0055085">
    <property type="term" value="P:transmembrane transport"/>
    <property type="evidence" value="ECO:0007669"/>
    <property type="project" value="InterPro"/>
</dbReference>
<evidence type="ECO:0000256" key="3">
    <source>
        <dbReference type="ARBA" id="ARBA00022448"/>
    </source>
</evidence>
<feature type="transmembrane region" description="Helical" evidence="8">
    <location>
        <begin position="164"/>
        <end position="187"/>
    </location>
</feature>
<organism evidence="9 10">
    <name type="scientific">Neptunomonas marina</name>
    <dbReference type="NCBI Taxonomy" id="1815562"/>
    <lineage>
        <taxon>Bacteria</taxon>
        <taxon>Pseudomonadati</taxon>
        <taxon>Pseudomonadota</taxon>
        <taxon>Gammaproteobacteria</taxon>
        <taxon>Oceanospirillales</taxon>
        <taxon>Oceanospirillaceae</taxon>
        <taxon>Neptunomonas</taxon>
    </lineage>
</organism>
<feature type="transmembrane region" description="Helical" evidence="8">
    <location>
        <begin position="252"/>
        <end position="272"/>
    </location>
</feature>
<evidence type="ECO:0000256" key="4">
    <source>
        <dbReference type="ARBA" id="ARBA00022475"/>
    </source>
</evidence>
<feature type="transmembrane region" description="Helical" evidence="8">
    <location>
        <begin position="35"/>
        <end position="55"/>
    </location>
</feature>
<proteinExistence type="inferred from homology"/>
<evidence type="ECO:0000313" key="9">
    <source>
        <dbReference type="EMBL" id="RVU32914.1"/>
    </source>
</evidence>
<evidence type="ECO:0000256" key="8">
    <source>
        <dbReference type="SAM" id="Phobius"/>
    </source>
</evidence>
<dbReference type="GO" id="GO:0005886">
    <property type="term" value="C:plasma membrane"/>
    <property type="evidence" value="ECO:0007669"/>
    <property type="project" value="UniProtKB-SubCell"/>
</dbReference>
<sequence length="307" mass="31991">MLMPLAISVLIPIVLCVGIGFVAKRQFGVGNEVWAGIEKLTYYLFAPSLLISSLANKSLDQVPWEGMFITLVSVLLLSAVVLIAIQLSTHRFSGPQFTSVFQGGVRFNSFVVLALAELLFGADGLGVGALASVIVVITVNILCVTVFSLAGSQSGGLRKLPKQLLTNPLIIGCVVGLVLNLSGVGLVGPINDLAFMLGKVALPMALLCVGAALQVTSARGNQLMIILTSAMQFLFKPLLGYLLARYLGVEGISLVIVVICLASPTAPSAYVLARQLGGDAQAMAAVITVQTVLAFVTLPVTLALLGV</sequence>
<evidence type="ECO:0000256" key="6">
    <source>
        <dbReference type="ARBA" id="ARBA00022989"/>
    </source>
</evidence>
<evidence type="ECO:0000256" key="5">
    <source>
        <dbReference type="ARBA" id="ARBA00022692"/>
    </source>
</evidence>
<keyword evidence="4" id="KW-1003">Cell membrane</keyword>
<evidence type="ECO:0000256" key="2">
    <source>
        <dbReference type="ARBA" id="ARBA00010145"/>
    </source>
</evidence>
<dbReference type="Gene3D" id="1.20.1530.20">
    <property type="match status" value="1"/>
</dbReference>
<dbReference type="EMBL" id="SACQ01000001">
    <property type="protein sequence ID" value="RVU32914.1"/>
    <property type="molecule type" value="Genomic_DNA"/>
</dbReference>
<comment type="similarity">
    <text evidence="2">Belongs to the auxin efflux carrier (TC 2.A.69) family.</text>
</comment>
<feature type="transmembrane region" description="Helical" evidence="8">
    <location>
        <begin position="105"/>
        <end position="122"/>
    </location>
</feature>
<dbReference type="Pfam" id="PF03547">
    <property type="entry name" value="Mem_trans"/>
    <property type="match status" value="1"/>
</dbReference>
<dbReference type="InterPro" id="IPR004776">
    <property type="entry name" value="Mem_transp_PIN-like"/>
</dbReference>
<evidence type="ECO:0000256" key="1">
    <source>
        <dbReference type="ARBA" id="ARBA00004651"/>
    </source>
</evidence>
<name>A0A437QEG7_9GAMM</name>
<keyword evidence="10" id="KW-1185">Reference proteome</keyword>
<feature type="transmembrane region" description="Helical" evidence="8">
    <location>
        <begin position="193"/>
        <end position="213"/>
    </location>
</feature>
<comment type="caution">
    <text evidence="9">The sequence shown here is derived from an EMBL/GenBank/DDBJ whole genome shotgun (WGS) entry which is preliminary data.</text>
</comment>
<reference evidence="9 10" key="1">
    <citation type="submission" date="2019-01" db="EMBL/GenBank/DDBJ databases">
        <authorList>
            <person name="Chen W.-M."/>
        </authorList>
    </citation>
    <scope>NUCLEOTIDE SEQUENCE [LARGE SCALE GENOMIC DNA]</scope>
    <source>
        <strain evidence="9 10">HPM-16</strain>
    </source>
</reference>
<keyword evidence="3" id="KW-0813">Transport</keyword>
<evidence type="ECO:0000256" key="7">
    <source>
        <dbReference type="ARBA" id="ARBA00023136"/>
    </source>
</evidence>
<feature type="transmembrane region" description="Helical" evidence="8">
    <location>
        <begin position="67"/>
        <end position="85"/>
    </location>
</feature>
<protein>
    <submittedName>
        <fullName evidence="9">AEC family transporter</fullName>
    </submittedName>
</protein>
<dbReference type="PANTHER" id="PTHR36838:SF4">
    <property type="entry name" value="AUXIN EFFLUX CARRIER FAMILY PROTEIN"/>
    <property type="match status" value="1"/>
</dbReference>
<keyword evidence="5 8" id="KW-0812">Transmembrane</keyword>
<feature type="transmembrane region" description="Helical" evidence="8">
    <location>
        <begin position="6"/>
        <end position="23"/>
    </location>
</feature>
<gene>
    <name evidence="9" type="ORF">EOE65_04460</name>
</gene>
<comment type="subcellular location">
    <subcellularLocation>
        <location evidence="1">Cell membrane</location>
        <topology evidence="1">Multi-pass membrane protein</topology>
    </subcellularLocation>
</comment>
<keyword evidence="7 8" id="KW-0472">Membrane</keyword>
<dbReference type="InterPro" id="IPR038770">
    <property type="entry name" value="Na+/solute_symporter_sf"/>
</dbReference>
<dbReference type="Proteomes" id="UP000282818">
    <property type="component" value="Unassembled WGS sequence"/>
</dbReference>
<keyword evidence="6 8" id="KW-1133">Transmembrane helix</keyword>